<sequence>MMTQNPRPHDGSLESTDMDEEFASGQPRAYPSGQDSTRLEYSAHDTDMDSDSKSEAAKDEAGNVARHAKEAAQNVTETAKDEAASVVAEAKTSARDLFDQAKADLSEQAGTQQQKVAEGLRSVSTELHSMVSASDQSGVATDLVRQAAERSSSVASWLDERDPGSLLAEVKSFARQKPGTFLLLAAGAGILAGRISRNLSADAPTPDRSPRTDTGTANPTTPVSDTLVTPPPVQVDPPSVDTPVLGTTDTHASNPAGTNAGAPFGAQDSLGSDPVVVTGPLKSADPLGLDPFNGGPR</sequence>
<keyword evidence="3" id="KW-1185">Reference proteome</keyword>
<feature type="compositionally biased region" description="Basic and acidic residues" evidence="1">
    <location>
        <begin position="37"/>
        <end position="61"/>
    </location>
</feature>
<dbReference type="Proteomes" id="UP001501257">
    <property type="component" value="Unassembled WGS sequence"/>
</dbReference>
<evidence type="ECO:0000256" key="1">
    <source>
        <dbReference type="SAM" id="MobiDB-lite"/>
    </source>
</evidence>
<feature type="region of interest" description="Disordered" evidence="1">
    <location>
        <begin position="196"/>
        <end position="297"/>
    </location>
</feature>
<gene>
    <name evidence="2" type="ORF">GCM10025778_30910</name>
</gene>
<proteinExistence type="predicted"/>
<feature type="compositionally biased region" description="Polar residues" evidence="1">
    <location>
        <begin position="245"/>
        <end position="257"/>
    </location>
</feature>
<organism evidence="2 3">
    <name type="scientific">Paeniglutamicibacter antarcticus</name>
    <dbReference type="NCBI Taxonomy" id="494023"/>
    <lineage>
        <taxon>Bacteria</taxon>
        <taxon>Bacillati</taxon>
        <taxon>Actinomycetota</taxon>
        <taxon>Actinomycetes</taxon>
        <taxon>Micrococcales</taxon>
        <taxon>Micrococcaceae</taxon>
        <taxon>Paeniglutamicibacter</taxon>
    </lineage>
</organism>
<evidence type="ECO:0000313" key="3">
    <source>
        <dbReference type="Proteomes" id="UP001501257"/>
    </source>
</evidence>
<evidence type="ECO:0008006" key="4">
    <source>
        <dbReference type="Google" id="ProtNLM"/>
    </source>
</evidence>
<protein>
    <recommendedName>
        <fullName evidence="4">ATP synthase F0 subunit B</fullName>
    </recommendedName>
</protein>
<comment type="caution">
    <text evidence="2">The sequence shown here is derived from an EMBL/GenBank/DDBJ whole genome shotgun (WGS) entry which is preliminary data.</text>
</comment>
<reference evidence="3" key="1">
    <citation type="journal article" date="2019" name="Int. J. Syst. Evol. Microbiol.">
        <title>The Global Catalogue of Microorganisms (GCM) 10K type strain sequencing project: providing services to taxonomists for standard genome sequencing and annotation.</title>
        <authorList>
            <consortium name="The Broad Institute Genomics Platform"/>
            <consortium name="The Broad Institute Genome Sequencing Center for Infectious Disease"/>
            <person name="Wu L."/>
            <person name="Ma J."/>
        </authorList>
    </citation>
    <scope>NUCLEOTIDE SEQUENCE [LARGE SCALE GENOMIC DNA]</scope>
    <source>
        <strain evidence="3">JCM 18952</strain>
    </source>
</reference>
<feature type="compositionally biased region" description="Polar residues" evidence="1">
    <location>
        <begin position="212"/>
        <end position="224"/>
    </location>
</feature>
<evidence type="ECO:0000313" key="2">
    <source>
        <dbReference type="EMBL" id="GAA5228553.1"/>
    </source>
</evidence>
<name>A0ABP9TS12_9MICC</name>
<dbReference type="EMBL" id="BAABLK010000079">
    <property type="protein sequence ID" value="GAA5228553.1"/>
    <property type="molecule type" value="Genomic_DNA"/>
</dbReference>
<feature type="region of interest" description="Disordered" evidence="1">
    <location>
        <begin position="1"/>
        <end position="90"/>
    </location>
</feature>
<accession>A0ABP9TS12</accession>